<dbReference type="InterPro" id="IPR005467">
    <property type="entry name" value="His_kinase_dom"/>
</dbReference>
<feature type="transmembrane region" description="Helical" evidence="13">
    <location>
        <begin position="270"/>
        <end position="290"/>
    </location>
</feature>
<dbReference type="GO" id="GO:0005524">
    <property type="term" value="F:ATP binding"/>
    <property type="evidence" value="ECO:0007669"/>
    <property type="project" value="UniProtKB-KW"/>
</dbReference>
<dbReference type="PROSITE" id="PS50110">
    <property type="entry name" value="RESPONSE_REGULATORY"/>
    <property type="match status" value="1"/>
</dbReference>
<evidence type="ECO:0000256" key="9">
    <source>
        <dbReference type="ARBA" id="ARBA00022840"/>
    </source>
</evidence>
<feature type="transmembrane region" description="Helical" evidence="13">
    <location>
        <begin position="365"/>
        <end position="386"/>
    </location>
</feature>
<dbReference type="PROSITE" id="PS50109">
    <property type="entry name" value="HIS_KIN"/>
    <property type="match status" value="2"/>
</dbReference>
<sequence length="1014" mass="115419">MRKNILVVVSIVMLFVLVFIVSNRHYFFYENKNIIENGIVTLSEEQLKGTTKLVGEWLFYPNEFIEPEESLENNKYQPIIVTAPGSLTNVMQPDKEGLVYGTYYVKVKVPTDGQYGLYINTIRRANRVFINAVEVGGKGHPARTLNDHRSENADKYTVLSHSNNKELHIVIHIGGYHNFQHGMIHPIEFGTAGKVQELYLKKLLLNAFVSSGHIILGMIYCFSYLQNHRRKEELFFGLFTILTGIYMSFINEKIFFLLVPIELIAFQTSLQLGIIPLCLICLTGFIYYMYPHFMKKQLLYLSLLLLVIVIFLFGIYFPLYGKLTASLEESNFRKLFYIALIAPTFLNYVTVLIRVLLRRLEEAKYVLIVVTSVGSYGVLLSLNFIADIPFDYSEFTLFLVMLIGFSLLLNYRANASLMKVENLTGELVMHNNMKDEFLVKTSHELRTPLNGILNLSKSLMEGLQGPLKREQHEQVILIHNVTKRLGHLVEDLLFSSHHMTGEVKITPTVVSVNVITEVVKEIQSMMLSNPHVQIIVNIDSMMPHMWTDELRFKQVLYNLLHNAIRHTQEGEITVTAFVQQQQIIVQVKDTGAGIAEQDIEHIFTAFYRVAKQSNTEGLGLGLSIAKNIVQKLDGEIYVESKLGQGSTFTFTMPLAKEKQPLQSTSISVDYVPKKLALELPLIHKGNSKTILIVDDDHTNIKVMFDACVARGYSVVAVDNGFDALQYISKNEVDCLLTDLLMDEMSGYELCKQVRKHYDMLELPIIVLTAIMKQTDLLLTLQVGANDYLQKPIAIDELFIRIESLLAIRQTSIDAIEAEMNYLYTQVTPHFVYNTLNTIIGLSYTNIENMREALYCLATYFRAKLNVHYRNSMVSLEEEIELVKAYLYIEKMRFGDRLTVRYDIDESIQLMIPALSLQPLIENAVVHGISKKKEGGTIEVSVQYDGQFIRIKVADNGAGMADEKLQQLLNGKSTRIGFVNPWKKFNLLKNVSVHLNSEPGRGTTVIILLPREEGV</sequence>
<evidence type="ECO:0000256" key="10">
    <source>
        <dbReference type="ARBA" id="ARBA00023012"/>
    </source>
</evidence>
<evidence type="ECO:0000259" key="15">
    <source>
        <dbReference type="PROSITE" id="PS50110"/>
    </source>
</evidence>
<dbReference type="EMBL" id="JARSFG010000008">
    <property type="protein sequence ID" value="MEC1178013.1"/>
    <property type="molecule type" value="Genomic_DNA"/>
</dbReference>
<keyword evidence="9 16" id="KW-0067">ATP-binding</keyword>
<name>A0AAW9NUS6_9BACL</name>
<feature type="transmembrane region" description="Helical" evidence="13">
    <location>
        <begin position="234"/>
        <end position="250"/>
    </location>
</feature>
<dbReference type="CDD" id="cd00082">
    <property type="entry name" value="HisKA"/>
    <property type="match status" value="1"/>
</dbReference>
<dbReference type="AlphaFoldDB" id="A0AAW9NUS6"/>
<keyword evidence="4" id="KW-1003">Cell membrane</keyword>
<feature type="transmembrane region" description="Helical" evidence="13">
    <location>
        <begin position="297"/>
        <end position="319"/>
    </location>
</feature>
<dbReference type="Pfam" id="PF00072">
    <property type="entry name" value="Response_reg"/>
    <property type="match status" value="1"/>
</dbReference>
<dbReference type="Pfam" id="PF02518">
    <property type="entry name" value="HATPase_c"/>
    <property type="match status" value="2"/>
</dbReference>
<dbReference type="GO" id="GO:0005886">
    <property type="term" value="C:plasma membrane"/>
    <property type="evidence" value="ECO:0007669"/>
    <property type="project" value="UniProtKB-SubCell"/>
</dbReference>
<dbReference type="InterPro" id="IPR036097">
    <property type="entry name" value="HisK_dim/P_sf"/>
</dbReference>
<dbReference type="Proteomes" id="UP001344888">
    <property type="component" value="Unassembled WGS sequence"/>
</dbReference>
<dbReference type="SUPFAM" id="SSF52172">
    <property type="entry name" value="CheY-like"/>
    <property type="match status" value="1"/>
</dbReference>
<feature type="modified residue" description="4-aspartylphosphate" evidence="12">
    <location>
        <position position="738"/>
    </location>
</feature>
<dbReference type="InterPro" id="IPR004358">
    <property type="entry name" value="Sig_transdc_His_kin-like_C"/>
</dbReference>
<evidence type="ECO:0000259" key="14">
    <source>
        <dbReference type="PROSITE" id="PS50109"/>
    </source>
</evidence>
<evidence type="ECO:0000256" key="3">
    <source>
        <dbReference type="ARBA" id="ARBA00012438"/>
    </source>
</evidence>
<dbReference type="SUPFAM" id="SSF55874">
    <property type="entry name" value="ATPase domain of HSP90 chaperone/DNA topoisomerase II/histidine kinase"/>
    <property type="match status" value="2"/>
</dbReference>
<dbReference type="SMART" id="SM00448">
    <property type="entry name" value="REC"/>
    <property type="match status" value="1"/>
</dbReference>
<dbReference type="Pfam" id="PF00512">
    <property type="entry name" value="HisKA"/>
    <property type="match status" value="1"/>
</dbReference>
<feature type="domain" description="Response regulatory" evidence="15">
    <location>
        <begin position="689"/>
        <end position="805"/>
    </location>
</feature>
<dbReference type="Gene3D" id="3.40.50.2300">
    <property type="match status" value="1"/>
</dbReference>
<keyword evidence="13" id="KW-0812">Transmembrane</keyword>
<dbReference type="InterPro" id="IPR036890">
    <property type="entry name" value="HATPase_C_sf"/>
</dbReference>
<comment type="subcellular location">
    <subcellularLocation>
        <location evidence="2">Cell membrane</location>
    </subcellularLocation>
</comment>
<feature type="domain" description="Histidine kinase" evidence="14">
    <location>
        <begin position="440"/>
        <end position="656"/>
    </location>
</feature>
<dbReference type="GO" id="GO:0000155">
    <property type="term" value="F:phosphorelay sensor kinase activity"/>
    <property type="evidence" value="ECO:0007669"/>
    <property type="project" value="InterPro"/>
</dbReference>
<dbReference type="InterPro" id="IPR011006">
    <property type="entry name" value="CheY-like_superfamily"/>
</dbReference>
<dbReference type="InterPro" id="IPR010559">
    <property type="entry name" value="Sig_transdc_His_kin_internal"/>
</dbReference>
<keyword evidence="7" id="KW-0547">Nucleotide-binding</keyword>
<comment type="catalytic activity">
    <reaction evidence="1">
        <text>ATP + protein L-histidine = ADP + protein N-phospho-L-histidine.</text>
        <dbReference type="EC" id="2.7.13.3"/>
    </reaction>
</comment>
<dbReference type="PANTHER" id="PTHR43547">
    <property type="entry name" value="TWO-COMPONENT HISTIDINE KINASE"/>
    <property type="match status" value="1"/>
</dbReference>
<feature type="transmembrane region" description="Helical" evidence="13">
    <location>
        <begin position="203"/>
        <end position="222"/>
    </location>
</feature>
<keyword evidence="11 13" id="KW-0472">Membrane</keyword>
<dbReference type="PRINTS" id="PR00344">
    <property type="entry name" value="BCTRLSENSOR"/>
</dbReference>
<dbReference type="InterPro" id="IPR003594">
    <property type="entry name" value="HATPase_dom"/>
</dbReference>
<dbReference type="Gene3D" id="3.30.565.10">
    <property type="entry name" value="Histidine kinase-like ATPase, C-terminal domain"/>
    <property type="match status" value="2"/>
</dbReference>
<dbReference type="RefSeq" id="WP_326122544.1">
    <property type="nucleotide sequence ID" value="NZ_JARSFG010000008.1"/>
</dbReference>
<evidence type="ECO:0000256" key="7">
    <source>
        <dbReference type="ARBA" id="ARBA00022741"/>
    </source>
</evidence>
<dbReference type="InterPro" id="IPR001789">
    <property type="entry name" value="Sig_transdc_resp-reg_receiver"/>
</dbReference>
<dbReference type="SMART" id="SM00388">
    <property type="entry name" value="HisKA"/>
    <property type="match status" value="1"/>
</dbReference>
<comment type="caution">
    <text evidence="16">The sequence shown here is derived from an EMBL/GenBank/DDBJ whole genome shotgun (WGS) entry which is preliminary data.</text>
</comment>
<keyword evidence="17" id="KW-1185">Reference proteome</keyword>
<evidence type="ECO:0000256" key="12">
    <source>
        <dbReference type="PROSITE-ProRule" id="PRU00169"/>
    </source>
</evidence>
<dbReference type="PANTHER" id="PTHR43547:SF2">
    <property type="entry name" value="HYBRID SIGNAL TRANSDUCTION HISTIDINE KINASE C"/>
    <property type="match status" value="1"/>
</dbReference>
<keyword evidence="13" id="KW-1133">Transmembrane helix</keyword>
<dbReference type="InterPro" id="IPR003661">
    <property type="entry name" value="HisK_dim/P_dom"/>
</dbReference>
<dbReference type="SMART" id="SM00387">
    <property type="entry name" value="HATPase_c"/>
    <property type="match status" value="2"/>
</dbReference>
<accession>A0AAW9NUS6</accession>
<keyword evidence="8" id="KW-0418">Kinase</keyword>
<keyword evidence="10" id="KW-0902">Two-component regulatory system</keyword>
<reference evidence="16 17" key="1">
    <citation type="submission" date="2023-03" db="EMBL/GenBank/DDBJ databases">
        <title>Bacillus Genome Sequencing.</title>
        <authorList>
            <person name="Dunlap C."/>
        </authorList>
    </citation>
    <scope>NUCLEOTIDE SEQUENCE [LARGE SCALE GENOMIC DNA]</scope>
    <source>
        <strain evidence="16 17">B-59205</strain>
    </source>
</reference>
<protein>
    <recommendedName>
        <fullName evidence="3">histidine kinase</fullName>
        <ecNumber evidence="3">2.7.13.3</ecNumber>
    </recommendedName>
</protein>
<evidence type="ECO:0000256" key="8">
    <source>
        <dbReference type="ARBA" id="ARBA00022777"/>
    </source>
</evidence>
<evidence type="ECO:0000313" key="16">
    <source>
        <dbReference type="EMBL" id="MEC1178013.1"/>
    </source>
</evidence>
<proteinExistence type="predicted"/>
<dbReference type="EC" id="2.7.13.3" evidence="3"/>
<dbReference type="Gene3D" id="1.10.287.130">
    <property type="match status" value="1"/>
</dbReference>
<organism evidence="16 17">
    <name type="scientific">Metasolibacillus meyeri</name>
    <dbReference type="NCBI Taxonomy" id="1071052"/>
    <lineage>
        <taxon>Bacteria</taxon>
        <taxon>Bacillati</taxon>
        <taxon>Bacillota</taxon>
        <taxon>Bacilli</taxon>
        <taxon>Bacillales</taxon>
        <taxon>Caryophanaceae</taxon>
        <taxon>Metasolibacillus</taxon>
    </lineage>
</organism>
<feature type="transmembrane region" description="Helical" evidence="13">
    <location>
        <begin position="335"/>
        <end position="353"/>
    </location>
</feature>
<dbReference type="CDD" id="cd00075">
    <property type="entry name" value="HATPase"/>
    <property type="match status" value="1"/>
</dbReference>
<evidence type="ECO:0000256" key="2">
    <source>
        <dbReference type="ARBA" id="ARBA00004236"/>
    </source>
</evidence>
<evidence type="ECO:0000256" key="1">
    <source>
        <dbReference type="ARBA" id="ARBA00000085"/>
    </source>
</evidence>
<keyword evidence="5 12" id="KW-0597">Phosphoprotein</keyword>
<evidence type="ECO:0000256" key="11">
    <source>
        <dbReference type="ARBA" id="ARBA00023136"/>
    </source>
</evidence>
<feature type="domain" description="Histidine kinase" evidence="14">
    <location>
        <begin position="916"/>
        <end position="1012"/>
    </location>
</feature>
<evidence type="ECO:0000313" key="17">
    <source>
        <dbReference type="Proteomes" id="UP001344888"/>
    </source>
</evidence>
<evidence type="ECO:0000256" key="13">
    <source>
        <dbReference type="SAM" id="Phobius"/>
    </source>
</evidence>
<keyword evidence="6" id="KW-0808">Transferase</keyword>
<evidence type="ECO:0000256" key="6">
    <source>
        <dbReference type="ARBA" id="ARBA00022679"/>
    </source>
</evidence>
<dbReference type="SUPFAM" id="SSF47384">
    <property type="entry name" value="Homodimeric domain of signal transducing histidine kinase"/>
    <property type="match status" value="1"/>
</dbReference>
<gene>
    <name evidence="16" type="ORF">P9B03_05910</name>
</gene>
<dbReference type="CDD" id="cd17546">
    <property type="entry name" value="REC_hyHK_CKI1_RcsC-like"/>
    <property type="match status" value="1"/>
</dbReference>
<evidence type="ECO:0000256" key="5">
    <source>
        <dbReference type="ARBA" id="ARBA00022553"/>
    </source>
</evidence>
<dbReference type="FunFam" id="3.30.565.10:FF:000023">
    <property type="entry name" value="PAS domain-containing sensor histidine kinase"/>
    <property type="match status" value="1"/>
</dbReference>
<dbReference type="Pfam" id="PF06580">
    <property type="entry name" value="His_kinase"/>
    <property type="match status" value="1"/>
</dbReference>
<evidence type="ECO:0000256" key="4">
    <source>
        <dbReference type="ARBA" id="ARBA00022475"/>
    </source>
</evidence>